<organism evidence="3 4">
    <name type="scientific">Apiospora arundinis</name>
    <dbReference type="NCBI Taxonomy" id="335852"/>
    <lineage>
        <taxon>Eukaryota</taxon>
        <taxon>Fungi</taxon>
        <taxon>Dikarya</taxon>
        <taxon>Ascomycota</taxon>
        <taxon>Pezizomycotina</taxon>
        <taxon>Sordariomycetes</taxon>
        <taxon>Xylariomycetidae</taxon>
        <taxon>Amphisphaeriales</taxon>
        <taxon>Apiosporaceae</taxon>
        <taxon>Apiospora</taxon>
    </lineage>
</organism>
<proteinExistence type="inferred from homology"/>
<evidence type="ECO:0000313" key="3">
    <source>
        <dbReference type="EMBL" id="KAK8862752.1"/>
    </source>
</evidence>
<feature type="compositionally biased region" description="Polar residues" evidence="2">
    <location>
        <begin position="25"/>
        <end position="59"/>
    </location>
</feature>
<dbReference type="Gene3D" id="3.40.50.150">
    <property type="entry name" value="Vaccinia Virus protein VP39"/>
    <property type="match status" value="2"/>
</dbReference>
<dbReference type="CDD" id="cd02440">
    <property type="entry name" value="AdoMet_MTases"/>
    <property type="match status" value="2"/>
</dbReference>
<protein>
    <submittedName>
        <fullName evidence="3">UMTA protein</fullName>
    </submittedName>
</protein>
<feature type="compositionally biased region" description="Low complexity" evidence="2">
    <location>
        <begin position="528"/>
        <end position="538"/>
    </location>
</feature>
<dbReference type="SUPFAM" id="SSF53335">
    <property type="entry name" value="S-adenosyl-L-methionine-dependent methyltransferases"/>
    <property type="match status" value="2"/>
</dbReference>
<comment type="caution">
    <text evidence="3">The sequence shown here is derived from an EMBL/GenBank/DDBJ whole genome shotgun (WGS) entry which is preliminary data.</text>
</comment>
<evidence type="ECO:0000313" key="4">
    <source>
        <dbReference type="Proteomes" id="UP001390339"/>
    </source>
</evidence>
<evidence type="ECO:0000256" key="1">
    <source>
        <dbReference type="ARBA" id="ARBA00038158"/>
    </source>
</evidence>
<sequence>MSALNQSGGGATARPGPDEEGYGFASTTQQEFVSLGPDTTSPAPVDDSFNNGPSSSQPFSRFGNYAGTNAEPLLPMEGQQGFRAQAPMFQAPGYMPTSDLGDMRQISIPEAHVMSSDAGGNDGYVFNNSNNNTSIPPAVPQKSPAISTAVPRNMQLPSQALESRQAGSSSQQSYDPLLISIWHPHEFLPEDYPDLDPDYATIDPAHPPRMSPKIPEDAWVPSEIFREPTGTSIIEPHSVQGENGRLYHGYREGQYMLPNDPAEQDRLDLQHFGLKTLLGGRLFLAPIKNPRHILDIATGTGIWPNELAELFPNAQIVGTDLSQIQPESKPENVSFVREDSEEEWCHDVKFDYIHARAVVSCFNHPKQMMQRVFDNLNPGGYAEYMDCYGLAGCLDGTLRGTALEKFWMSMVEGGAAIGRDFMVASHYKEWMEEIGFVDVVERKMAWPFGGWAKDPRIKLAGLYCQRDFYDGIGGASYKLLKKIGMADEEIDRFLEDVRADMVNPAIHAYLPVVTVYGRKPEAREIVQEARQQASSAEAMPPPPPPTKRSGFEPHEFLSEDFPEIDPLYQQTNVVSSAFVPPSQSGIPPEAWVPAEVYRESSGGSVVEPNSVVEENGRTYHGYKEGSYWIPNDPTEQERLDLQHYTCTLLLHHRLYLAPLQDPRHVLDIATGTGLWAMDFAREHPGAHILGTDLSKIQPENPPDNIEFIRDDAEKPWEFGTTKFDYIHLRFVFSCFNDPKFVMRQAFEHMNPGGWVEYMDSTTDFASMDGSVEGTTIQRWGELMRSGAAMRGRNLDVTRFYKQWLEEIGFVDVQERKFAGVLGPWCKDARMKHVGRLGARNLYDNISGISFRLLEAQGYSTAQVEEFAANFRADLVNPTVHAYCPIWVVYGRKPHEWENKTSRPTGTDNMAHST</sequence>
<dbReference type="InterPro" id="IPR029063">
    <property type="entry name" value="SAM-dependent_MTases_sf"/>
</dbReference>
<gene>
    <name evidence="3" type="ORF">PGQ11_008987</name>
</gene>
<comment type="similarity">
    <text evidence="1">Belongs to the methyltransferase superfamily. LaeA methyltransferase family.</text>
</comment>
<dbReference type="PANTHER" id="PTHR43591:SF102">
    <property type="entry name" value="S-ADENOSYL-L-METHIONINE-DEPENDENT METHYLTRANSFERASE"/>
    <property type="match status" value="1"/>
</dbReference>
<dbReference type="PANTHER" id="PTHR43591">
    <property type="entry name" value="METHYLTRANSFERASE"/>
    <property type="match status" value="1"/>
</dbReference>
<dbReference type="EMBL" id="JAPCWZ010000005">
    <property type="protein sequence ID" value="KAK8862752.1"/>
    <property type="molecule type" value="Genomic_DNA"/>
</dbReference>
<reference evidence="3 4" key="1">
    <citation type="journal article" date="2024" name="IMA Fungus">
        <title>Apiospora arundinis, a panoply of carbohydrate-active enzymes and secondary metabolites.</title>
        <authorList>
            <person name="Sorensen T."/>
            <person name="Petersen C."/>
            <person name="Muurmann A.T."/>
            <person name="Christiansen J.V."/>
            <person name="Brundto M.L."/>
            <person name="Overgaard C.K."/>
            <person name="Boysen A.T."/>
            <person name="Wollenberg R.D."/>
            <person name="Larsen T.O."/>
            <person name="Sorensen J.L."/>
            <person name="Nielsen K.L."/>
            <person name="Sondergaard T.E."/>
        </authorList>
    </citation>
    <scope>NUCLEOTIDE SEQUENCE [LARGE SCALE GENOMIC DNA]</scope>
    <source>
        <strain evidence="3 4">AAU 773</strain>
    </source>
</reference>
<dbReference type="Pfam" id="PF13489">
    <property type="entry name" value="Methyltransf_23"/>
    <property type="match status" value="2"/>
</dbReference>
<feature type="region of interest" description="Disordered" evidence="2">
    <location>
        <begin position="1"/>
        <end position="59"/>
    </location>
</feature>
<accession>A0ABR2IHD3</accession>
<keyword evidence="4" id="KW-1185">Reference proteome</keyword>
<dbReference type="Proteomes" id="UP001390339">
    <property type="component" value="Unassembled WGS sequence"/>
</dbReference>
<name>A0ABR2IHD3_9PEZI</name>
<evidence type="ECO:0000256" key="2">
    <source>
        <dbReference type="SAM" id="MobiDB-lite"/>
    </source>
</evidence>
<feature type="region of interest" description="Disordered" evidence="2">
    <location>
        <begin position="528"/>
        <end position="553"/>
    </location>
</feature>